<dbReference type="Pfam" id="PF07687">
    <property type="entry name" value="M20_dimer"/>
    <property type="match status" value="1"/>
</dbReference>
<dbReference type="EMBL" id="NRSH01000003">
    <property type="protein sequence ID" value="MBK1725547.1"/>
    <property type="molecule type" value="Genomic_DNA"/>
</dbReference>
<feature type="domain" description="Peptidase M20 dimerisation" evidence="16">
    <location>
        <begin position="175"/>
        <end position="281"/>
    </location>
</feature>
<name>A0ABS1E338_9GAMM</name>
<comment type="caution">
    <text evidence="17">The sequence shown here is derived from an EMBL/GenBank/DDBJ whole genome shotgun (WGS) entry which is preliminary data.</text>
</comment>
<dbReference type="Gene3D" id="1.10.150.900">
    <property type="match status" value="1"/>
</dbReference>
<dbReference type="SUPFAM" id="SSF53187">
    <property type="entry name" value="Zn-dependent exopeptidases"/>
    <property type="match status" value="1"/>
</dbReference>
<proteinExistence type="inferred from homology"/>
<dbReference type="RefSeq" id="WP_200255780.1">
    <property type="nucleotide sequence ID" value="NZ_NRSH01000003.1"/>
</dbReference>
<dbReference type="PANTHER" id="PTHR43808">
    <property type="entry name" value="ACETYLORNITHINE DEACETYLASE"/>
    <property type="match status" value="1"/>
</dbReference>
<dbReference type="NCBIfam" id="NF009557">
    <property type="entry name" value="PRK13009.1"/>
    <property type="match status" value="1"/>
</dbReference>
<comment type="function">
    <text evidence="15">Catalyzes the hydrolysis of N-succinyl-L,L-diaminopimelic acid (SDAP), forming succinate and LL-2,6-diaminopimelate (DAP), an intermediate involved in the bacterial biosynthesis of lysine and meso-diaminopimelic acid, an essential component of bacterial cell walls.</text>
</comment>
<dbReference type="Gene3D" id="3.30.70.360">
    <property type="match status" value="1"/>
</dbReference>
<evidence type="ECO:0000256" key="4">
    <source>
        <dbReference type="ARBA" id="ARBA00011921"/>
    </source>
</evidence>
<evidence type="ECO:0000256" key="10">
    <source>
        <dbReference type="ARBA" id="ARBA00022915"/>
    </source>
</evidence>
<evidence type="ECO:0000313" key="18">
    <source>
        <dbReference type="Proteomes" id="UP000738126"/>
    </source>
</evidence>
<evidence type="ECO:0000256" key="3">
    <source>
        <dbReference type="ARBA" id="ARBA00011738"/>
    </source>
</evidence>
<keyword evidence="11 15" id="KW-0457">Lysine biosynthesis</keyword>
<evidence type="ECO:0000256" key="12">
    <source>
        <dbReference type="ARBA" id="ARBA00023285"/>
    </source>
</evidence>
<dbReference type="NCBIfam" id="TIGR01246">
    <property type="entry name" value="dapE_proteo"/>
    <property type="match status" value="1"/>
</dbReference>
<evidence type="ECO:0000256" key="5">
    <source>
        <dbReference type="ARBA" id="ARBA00022391"/>
    </source>
</evidence>
<sequence length="376" mass="40119">MSETLELAQALIHRPSVTPADAGCQHLIAERLEAVGFTAEWLPFGEVTNLWAHRGHGRPLLCFLGHTDVVPTGPESAWAHPPFQPVVADGQLYGRGAADMKGSVAAFTVAAERFAADHPEHRGAIAVLLTSDEEGPARDGTRRVVEALGERGEAIDYCLVGEPTSRERLGDALRVGRRGSLSGRLTIHGEQGHVAYPQRAVNPIHRFAPALAELAETEWDAGDDYFPPTSLQFSNIQAGTGADNVIPGALEAVFNLRYSPAVDAEQLQARIEAILDRHGLERTLEWRHSGEPFGTYGGALVEAVEAAVAARTGAAPARSTAGGTSDGRFVAPTGAQVVELGPLNATIHKANEHVAVADLEALEAIYYDILRRLLLA</sequence>
<evidence type="ECO:0000256" key="9">
    <source>
        <dbReference type="ARBA" id="ARBA00022833"/>
    </source>
</evidence>
<evidence type="ECO:0000256" key="6">
    <source>
        <dbReference type="ARBA" id="ARBA00022605"/>
    </source>
</evidence>
<dbReference type="InterPro" id="IPR001261">
    <property type="entry name" value="ArgE/DapE_CS"/>
</dbReference>
<feature type="binding site" evidence="15">
    <location>
        <position position="66"/>
    </location>
    <ligand>
        <name>Zn(2+)</name>
        <dbReference type="ChEBI" id="CHEBI:29105"/>
        <label>1</label>
    </ligand>
</feature>
<dbReference type="Gene3D" id="3.40.630.10">
    <property type="entry name" value="Zn peptidases"/>
    <property type="match status" value="1"/>
</dbReference>
<comment type="subunit">
    <text evidence="3 15">Homodimer.</text>
</comment>
<keyword evidence="6 15" id="KW-0028">Amino-acid biosynthesis</keyword>
<organism evidence="17 18">
    <name type="scientific">Halorhodospira neutriphila</name>
    <dbReference type="NCBI Taxonomy" id="168379"/>
    <lineage>
        <taxon>Bacteria</taxon>
        <taxon>Pseudomonadati</taxon>
        <taxon>Pseudomonadota</taxon>
        <taxon>Gammaproteobacteria</taxon>
        <taxon>Chromatiales</taxon>
        <taxon>Ectothiorhodospiraceae</taxon>
        <taxon>Halorhodospira</taxon>
    </lineage>
</organism>
<evidence type="ECO:0000256" key="11">
    <source>
        <dbReference type="ARBA" id="ARBA00023154"/>
    </source>
</evidence>
<evidence type="ECO:0000256" key="7">
    <source>
        <dbReference type="ARBA" id="ARBA00022723"/>
    </source>
</evidence>
<dbReference type="HAMAP" id="MF_01690">
    <property type="entry name" value="DapE"/>
    <property type="match status" value="1"/>
</dbReference>
<protein>
    <recommendedName>
        <fullName evidence="5 15">Succinyl-diaminopimelate desuccinylase</fullName>
        <shortName evidence="15">SDAP desuccinylase</shortName>
        <ecNumber evidence="4 15">3.5.1.18</ecNumber>
    </recommendedName>
    <alternativeName>
        <fullName evidence="13 15">N-succinyl-LL-2,6-diaminoheptanedioate amidohydrolase</fullName>
    </alternativeName>
</protein>
<keyword evidence="8 15" id="KW-0378">Hydrolase</keyword>
<comment type="pathway">
    <text evidence="1 15">Amino-acid biosynthesis; L-lysine biosynthesis via DAP pathway; LL-2,6-diaminopimelate from (S)-tetrahydrodipicolinate (succinylase route): step 3/3.</text>
</comment>
<evidence type="ECO:0000256" key="2">
    <source>
        <dbReference type="ARBA" id="ARBA00006746"/>
    </source>
</evidence>
<evidence type="ECO:0000259" key="16">
    <source>
        <dbReference type="Pfam" id="PF07687"/>
    </source>
</evidence>
<comment type="catalytic activity">
    <reaction evidence="14 15">
        <text>N-succinyl-(2S,6S)-2,6-diaminopimelate + H2O = (2S,6S)-2,6-diaminopimelate + succinate</text>
        <dbReference type="Rhea" id="RHEA:22608"/>
        <dbReference type="ChEBI" id="CHEBI:15377"/>
        <dbReference type="ChEBI" id="CHEBI:30031"/>
        <dbReference type="ChEBI" id="CHEBI:57609"/>
        <dbReference type="ChEBI" id="CHEBI:58087"/>
        <dbReference type="EC" id="3.5.1.18"/>
    </reaction>
</comment>
<dbReference type="SUPFAM" id="SSF55031">
    <property type="entry name" value="Bacterial exopeptidase dimerisation domain"/>
    <property type="match status" value="1"/>
</dbReference>
<dbReference type="EC" id="3.5.1.18" evidence="4 15"/>
<comment type="cofactor">
    <cofactor evidence="15">
        <name>Zn(2+)</name>
        <dbReference type="ChEBI" id="CHEBI:29105"/>
    </cofactor>
    <cofactor evidence="15">
        <name>Co(2+)</name>
        <dbReference type="ChEBI" id="CHEBI:48828"/>
    </cofactor>
    <text evidence="15">Binds 2 Zn(2+) or Co(2+) ions per subunit.</text>
</comment>
<reference evidence="17 18" key="1">
    <citation type="journal article" date="2020" name="Microorganisms">
        <title>Osmotic Adaptation and Compatible Solute Biosynthesis of Phototrophic Bacteria as Revealed from Genome Analyses.</title>
        <authorList>
            <person name="Imhoff J.F."/>
            <person name="Rahn T."/>
            <person name="Kunzel S."/>
            <person name="Keller A."/>
            <person name="Neulinger S.C."/>
        </authorList>
    </citation>
    <scope>NUCLEOTIDE SEQUENCE [LARGE SCALE GENOMIC DNA]</scope>
    <source>
        <strain evidence="17 18">DSM 15116</strain>
    </source>
</reference>
<comment type="similarity">
    <text evidence="2 15">Belongs to the peptidase M20A family. DapE subfamily.</text>
</comment>
<dbReference type="InterPro" id="IPR011650">
    <property type="entry name" value="Peptidase_M20_dimer"/>
</dbReference>
<feature type="active site" description="Proton acceptor" evidence="15">
    <location>
        <position position="133"/>
    </location>
</feature>
<feature type="binding site" evidence="15">
    <location>
        <position position="99"/>
    </location>
    <ligand>
        <name>Zn(2+)</name>
        <dbReference type="ChEBI" id="CHEBI:29105"/>
        <label>2</label>
    </ligand>
</feature>
<evidence type="ECO:0000256" key="13">
    <source>
        <dbReference type="ARBA" id="ARBA00031891"/>
    </source>
</evidence>
<evidence type="ECO:0000256" key="1">
    <source>
        <dbReference type="ARBA" id="ARBA00005130"/>
    </source>
</evidence>
<evidence type="ECO:0000256" key="8">
    <source>
        <dbReference type="ARBA" id="ARBA00022801"/>
    </source>
</evidence>
<dbReference type="PROSITE" id="PS00759">
    <property type="entry name" value="ARGE_DAPE_CPG2_2"/>
    <property type="match status" value="1"/>
</dbReference>
<keyword evidence="7 15" id="KW-0479">Metal-binding</keyword>
<dbReference type="PANTHER" id="PTHR43808:SF31">
    <property type="entry name" value="N-ACETYL-L-CITRULLINE DEACETYLASE"/>
    <property type="match status" value="1"/>
</dbReference>
<keyword evidence="10 15" id="KW-0220">Diaminopimelate biosynthesis</keyword>
<keyword evidence="18" id="KW-1185">Reference proteome</keyword>
<dbReference type="InterPro" id="IPR005941">
    <property type="entry name" value="DapE_proteobac"/>
</dbReference>
<keyword evidence="9 15" id="KW-0862">Zinc</keyword>
<evidence type="ECO:0000313" key="17">
    <source>
        <dbReference type="EMBL" id="MBK1725547.1"/>
    </source>
</evidence>
<evidence type="ECO:0000256" key="14">
    <source>
        <dbReference type="ARBA" id="ARBA00051301"/>
    </source>
</evidence>
<dbReference type="Proteomes" id="UP000738126">
    <property type="component" value="Unassembled WGS sequence"/>
</dbReference>
<dbReference type="InterPro" id="IPR050072">
    <property type="entry name" value="Peptidase_M20A"/>
</dbReference>
<feature type="binding site" evidence="15">
    <location>
        <position position="348"/>
    </location>
    <ligand>
        <name>Zn(2+)</name>
        <dbReference type="ChEBI" id="CHEBI:29105"/>
        <label>2</label>
    </ligand>
</feature>
<feature type="binding site" evidence="15">
    <location>
        <position position="134"/>
    </location>
    <ligand>
        <name>Zn(2+)</name>
        <dbReference type="ChEBI" id="CHEBI:29105"/>
        <label>2</label>
    </ligand>
</feature>
<dbReference type="CDD" id="cd03891">
    <property type="entry name" value="M20_DapE_proteobac"/>
    <property type="match status" value="1"/>
</dbReference>
<gene>
    <name evidence="15" type="primary">dapE</name>
    <name evidence="17" type="ORF">CKO13_00585</name>
</gene>
<feature type="active site" evidence="15">
    <location>
        <position position="68"/>
    </location>
</feature>
<dbReference type="InterPro" id="IPR036264">
    <property type="entry name" value="Bact_exopeptidase_dim_dom"/>
</dbReference>
<feature type="binding site" evidence="15">
    <location>
        <position position="162"/>
    </location>
    <ligand>
        <name>Zn(2+)</name>
        <dbReference type="ChEBI" id="CHEBI:29105"/>
        <label>1</label>
    </ligand>
</feature>
<accession>A0ABS1E338</accession>
<dbReference type="InterPro" id="IPR002933">
    <property type="entry name" value="Peptidase_M20"/>
</dbReference>
<dbReference type="Pfam" id="PF01546">
    <property type="entry name" value="Peptidase_M20"/>
    <property type="match status" value="1"/>
</dbReference>
<feature type="binding site" evidence="15">
    <location>
        <position position="99"/>
    </location>
    <ligand>
        <name>Zn(2+)</name>
        <dbReference type="ChEBI" id="CHEBI:29105"/>
        <label>1</label>
    </ligand>
</feature>
<evidence type="ECO:0000256" key="15">
    <source>
        <dbReference type="HAMAP-Rule" id="MF_01690"/>
    </source>
</evidence>
<keyword evidence="12 15" id="KW-0170">Cobalt</keyword>